<comment type="subcellular location">
    <subcellularLocation>
        <location evidence="1">Cell membrane</location>
        <topology evidence="1">Multi-pass membrane protein</topology>
    </subcellularLocation>
</comment>
<dbReference type="CDD" id="cd06550">
    <property type="entry name" value="TM_ABC_iron-siderophores_like"/>
    <property type="match status" value="1"/>
</dbReference>
<evidence type="ECO:0000256" key="8">
    <source>
        <dbReference type="SAM" id="Phobius"/>
    </source>
</evidence>
<dbReference type="Pfam" id="PF01032">
    <property type="entry name" value="FecCD"/>
    <property type="match status" value="1"/>
</dbReference>
<feature type="transmembrane region" description="Helical" evidence="8">
    <location>
        <begin position="303"/>
        <end position="324"/>
    </location>
</feature>
<feature type="transmembrane region" description="Helical" evidence="8">
    <location>
        <begin position="20"/>
        <end position="40"/>
    </location>
</feature>
<keyword evidence="4" id="KW-1003">Cell membrane</keyword>
<evidence type="ECO:0000256" key="3">
    <source>
        <dbReference type="ARBA" id="ARBA00022448"/>
    </source>
</evidence>
<evidence type="ECO:0000313" key="9">
    <source>
        <dbReference type="EMBL" id="MFB5682811.1"/>
    </source>
</evidence>
<comment type="similarity">
    <text evidence="2">Belongs to the binding-protein-dependent transport system permease family. FecCD subfamily.</text>
</comment>
<feature type="transmembrane region" description="Helical" evidence="8">
    <location>
        <begin position="170"/>
        <end position="194"/>
    </location>
</feature>
<dbReference type="InterPro" id="IPR000522">
    <property type="entry name" value="ABC_transptr_permease_BtuC"/>
</dbReference>
<protein>
    <submittedName>
        <fullName evidence="9">FecCD family ABC transporter permease</fullName>
    </submittedName>
</protein>
<feature type="transmembrane region" description="Helical" evidence="8">
    <location>
        <begin position="214"/>
        <end position="235"/>
    </location>
</feature>
<name>A0ABV5BE38_9BACL</name>
<evidence type="ECO:0000256" key="2">
    <source>
        <dbReference type="ARBA" id="ARBA00007935"/>
    </source>
</evidence>
<feature type="transmembrane region" description="Helical" evidence="8">
    <location>
        <begin position="138"/>
        <end position="158"/>
    </location>
</feature>
<feature type="transmembrane region" description="Helical" evidence="8">
    <location>
        <begin position="82"/>
        <end position="99"/>
    </location>
</feature>
<sequence>MIKKQNGGLRAKPAWFAVHLFAWMVVLTASITIAVMLGPVRIHPLQVWNIAFSHLPLLDGRLDGSWTKAQEHIVWNIRFPRVLLGAVIGAGLAVAGAAIQALTRNSLADPYILGVSSGASTAAVLVIIFGAFRFLGIYALPLSAFAGSLLAMVLVFILAKVGGEISTTRLLLSGIVTSMMLSAATNFIVTLAPHADGIRSAMYWMMGSLTGAKWEHLTVPALIVAVGAAVLLSLHRSLNSLLMGEEAAVTLGVNIAAFRILLVVIAALITGTIVSVSGSIGFVGLMIPHIARMMTGSDHRRVLPLSMLLGAIFMIWADVAARLVLAPEELPIGIVTALCGGPFFIWLLRRSTYSFGGGNGK</sequence>
<evidence type="ECO:0000256" key="7">
    <source>
        <dbReference type="ARBA" id="ARBA00023136"/>
    </source>
</evidence>
<feature type="transmembrane region" description="Helical" evidence="8">
    <location>
        <begin position="247"/>
        <end position="267"/>
    </location>
</feature>
<dbReference type="PANTHER" id="PTHR30472:SF67">
    <property type="entry name" value="PERMEASE OF ABC TRANSPORTER-RELATED"/>
    <property type="match status" value="1"/>
</dbReference>
<dbReference type="RefSeq" id="WP_375526557.1">
    <property type="nucleotide sequence ID" value="NZ_JBHILM010000020.1"/>
</dbReference>
<keyword evidence="6 8" id="KW-1133">Transmembrane helix</keyword>
<feature type="transmembrane region" description="Helical" evidence="8">
    <location>
        <begin position="273"/>
        <end position="291"/>
    </location>
</feature>
<dbReference type="PANTHER" id="PTHR30472">
    <property type="entry name" value="FERRIC ENTEROBACTIN TRANSPORT SYSTEM PERMEASE PROTEIN"/>
    <property type="match status" value="1"/>
</dbReference>
<dbReference type="SUPFAM" id="SSF81345">
    <property type="entry name" value="ABC transporter involved in vitamin B12 uptake, BtuC"/>
    <property type="match status" value="1"/>
</dbReference>
<keyword evidence="7 8" id="KW-0472">Membrane</keyword>
<evidence type="ECO:0000313" key="10">
    <source>
        <dbReference type="Proteomes" id="UP001580407"/>
    </source>
</evidence>
<keyword evidence="3" id="KW-0813">Transport</keyword>
<dbReference type="EMBL" id="JBHILM010000020">
    <property type="protein sequence ID" value="MFB5682811.1"/>
    <property type="molecule type" value="Genomic_DNA"/>
</dbReference>
<feature type="transmembrane region" description="Helical" evidence="8">
    <location>
        <begin position="111"/>
        <end position="132"/>
    </location>
</feature>
<dbReference type="Gene3D" id="1.10.3470.10">
    <property type="entry name" value="ABC transporter involved in vitamin B12 uptake, BtuC"/>
    <property type="match status" value="1"/>
</dbReference>
<organism evidence="9 10">
    <name type="scientific">Paenibacillus terreus</name>
    <dbReference type="NCBI Taxonomy" id="1387834"/>
    <lineage>
        <taxon>Bacteria</taxon>
        <taxon>Bacillati</taxon>
        <taxon>Bacillota</taxon>
        <taxon>Bacilli</taxon>
        <taxon>Bacillales</taxon>
        <taxon>Paenibacillaceae</taxon>
        <taxon>Paenibacillus</taxon>
    </lineage>
</organism>
<evidence type="ECO:0000256" key="6">
    <source>
        <dbReference type="ARBA" id="ARBA00022989"/>
    </source>
</evidence>
<keyword evidence="5 8" id="KW-0812">Transmembrane</keyword>
<evidence type="ECO:0000256" key="5">
    <source>
        <dbReference type="ARBA" id="ARBA00022692"/>
    </source>
</evidence>
<evidence type="ECO:0000256" key="1">
    <source>
        <dbReference type="ARBA" id="ARBA00004651"/>
    </source>
</evidence>
<gene>
    <name evidence="9" type="ORF">ACE3NQ_17995</name>
</gene>
<keyword evidence="10" id="KW-1185">Reference proteome</keyword>
<dbReference type="InterPro" id="IPR037294">
    <property type="entry name" value="ABC_BtuC-like"/>
</dbReference>
<evidence type="ECO:0000256" key="4">
    <source>
        <dbReference type="ARBA" id="ARBA00022475"/>
    </source>
</evidence>
<reference evidence="9 10" key="1">
    <citation type="submission" date="2024-09" db="EMBL/GenBank/DDBJ databases">
        <authorList>
            <person name="Ruan L."/>
        </authorList>
    </citation>
    <scope>NUCLEOTIDE SEQUENCE [LARGE SCALE GENOMIC DNA]</scope>
    <source>
        <strain evidence="9 10">D33</strain>
    </source>
</reference>
<proteinExistence type="inferred from homology"/>
<feature type="transmembrane region" description="Helical" evidence="8">
    <location>
        <begin position="330"/>
        <end position="348"/>
    </location>
</feature>
<comment type="caution">
    <text evidence="9">The sequence shown here is derived from an EMBL/GenBank/DDBJ whole genome shotgun (WGS) entry which is preliminary data.</text>
</comment>
<accession>A0ABV5BE38</accession>
<dbReference type="Proteomes" id="UP001580407">
    <property type="component" value="Unassembled WGS sequence"/>
</dbReference>